<keyword evidence="10 13" id="KW-0408">Iron</keyword>
<evidence type="ECO:0000256" key="9">
    <source>
        <dbReference type="ARBA" id="ARBA00023002"/>
    </source>
</evidence>
<dbReference type="GO" id="GO:0020037">
    <property type="term" value="F:heme binding"/>
    <property type="evidence" value="ECO:0007669"/>
    <property type="project" value="InterPro"/>
</dbReference>
<keyword evidence="9 14" id="KW-0560">Oxidoreductase</keyword>
<keyword evidence="15" id="KW-0812">Transmembrane</keyword>
<dbReference type="GO" id="GO:0004497">
    <property type="term" value="F:monooxygenase activity"/>
    <property type="evidence" value="ECO:0007669"/>
    <property type="project" value="UniProtKB-KW"/>
</dbReference>
<dbReference type="Proteomes" id="UP001153737">
    <property type="component" value="Chromosome 17"/>
</dbReference>
<protein>
    <recommendedName>
        <fullName evidence="18">Cytochrome P450</fullName>
    </recommendedName>
</protein>
<dbReference type="PRINTS" id="PR00463">
    <property type="entry name" value="EP450I"/>
</dbReference>
<keyword evidence="15" id="KW-1133">Transmembrane helix</keyword>
<comment type="subcellular location">
    <subcellularLocation>
        <location evidence="3">Endoplasmic reticulum membrane</location>
        <topology evidence="3">Peripheral membrane protein</topology>
    </subcellularLocation>
    <subcellularLocation>
        <location evidence="2">Microsome membrane</location>
        <topology evidence="2">Peripheral membrane protein</topology>
    </subcellularLocation>
</comment>
<comment type="cofactor">
    <cofactor evidence="1 13">
        <name>heme</name>
        <dbReference type="ChEBI" id="CHEBI:30413"/>
    </cofactor>
</comment>
<keyword evidence="8" id="KW-0492">Microsome</keyword>
<evidence type="ECO:0000256" key="14">
    <source>
        <dbReference type="RuleBase" id="RU000461"/>
    </source>
</evidence>
<name>A0A9N9SCX3_PHACE</name>
<dbReference type="GO" id="GO:0005506">
    <property type="term" value="F:iron ion binding"/>
    <property type="evidence" value="ECO:0007669"/>
    <property type="project" value="InterPro"/>
</dbReference>
<dbReference type="PRINTS" id="PR00385">
    <property type="entry name" value="P450"/>
</dbReference>
<dbReference type="SUPFAM" id="SSF48264">
    <property type="entry name" value="Cytochrome P450"/>
    <property type="match status" value="1"/>
</dbReference>
<dbReference type="Gene3D" id="1.10.630.10">
    <property type="entry name" value="Cytochrome P450"/>
    <property type="match status" value="1"/>
</dbReference>
<dbReference type="GO" id="GO:0005789">
    <property type="term" value="C:endoplasmic reticulum membrane"/>
    <property type="evidence" value="ECO:0007669"/>
    <property type="project" value="UniProtKB-SubCell"/>
</dbReference>
<accession>A0A9N9SCX3</accession>
<evidence type="ECO:0000313" key="17">
    <source>
        <dbReference type="Proteomes" id="UP001153737"/>
    </source>
</evidence>
<feature type="transmembrane region" description="Helical" evidence="15">
    <location>
        <begin position="220"/>
        <end position="243"/>
    </location>
</feature>
<dbReference type="InterPro" id="IPR017972">
    <property type="entry name" value="Cyt_P450_CS"/>
</dbReference>
<keyword evidence="5 13" id="KW-0349">Heme</keyword>
<evidence type="ECO:0008006" key="18">
    <source>
        <dbReference type="Google" id="ProtNLM"/>
    </source>
</evidence>
<organism evidence="16 17">
    <name type="scientific">Phaedon cochleariae</name>
    <name type="common">Mustard beetle</name>
    <dbReference type="NCBI Taxonomy" id="80249"/>
    <lineage>
        <taxon>Eukaryota</taxon>
        <taxon>Metazoa</taxon>
        <taxon>Ecdysozoa</taxon>
        <taxon>Arthropoda</taxon>
        <taxon>Hexapoda</taxon>
        <taxon>Insecta</taxon>
        <taxon>Pterygota</taxon>
        <taxon>Neoptera</taxon>
        <taxon>Endopterygota</taxon>
        <taxon>Coleoptera</taxon>
        <taxon>Polyphaga</taxon>
        <taxon>Cucujiformia</taxon>
        <taxon>Chrysomeloidea</taxon>
        <taxon>Chrysomelidae</taxon>
        <taxon>Chrysomelinae</taxon>
        <taxon>Chrysomelini</taxon>
        <taxon>Phaedon</taxon>
    </lineage>
</organism>
<evidence type="ECO:0000256" key="7">
    <source>
        <dbReference type="ARBA" id="ARBA00022824"/>
    </source>
</evidence>
<feature type="binding site" description="axial binding residue" evidence="13">
    <location>
        <position position="452"/>
    </location>
    <ligand>
        <name>heme</name>
        <dbReference type="ChEBI" id="CHEBI:30413"/>
    </ligand>
    <ligandPart>
        <name>Fe</name>
        <dbReference type="ChEBI" id="CHEBI:18248"/>
    </ligandPart>
</feature>
<evidence type="ECO:0000256" key="11">
    <source>
        <dbReference type="ARBA" id="ARBA00023033"/>
    </source>
</evidence>
<dbReference type="Pfam" id="PF00067">
    <property type="entry name" value="p450"/>
    <property type="match status" value="1"/>
</dbReference>
<dbReference type="PROSITE" id="PS00086">
    <property type="entry name" value="CYTOCHROME_P450"/>
    <property type="match status" value="1"/>
</dbReference>
<dbReference type="FunFam" id="1.10.630.10:FF:000042">
    <property type="entry name" value="Cytochrome P450"/>
    <property type="match status" value="1"/>
</dbReference>
<dbReference type="InterPro" id="IPR050476">
    <property type="entry name" value="Insect_CytP450_Detox"/>
</dbReference>
<dbReference type="PANTHER" id="PTHR24292">
    <property type="entry name" value="CYTOCHROME P450"/>
    <property type="match status" value="1"/>
</dbReference>
<evidence type="ECO:0000256" key="6">
    <source>
        <dbReference type="ARBA" id="ARBA00022723"/>
    </source>
</evidence>
<gene>
    <name evidence="16" type="ORF">PHAECO_LOCUS5892</name>
</gene>
<dbReference type="GO" id="GO:0016705">
    <property type="term" value="F:oxidoreductase activity, acting on paired donors, with incorporation or reduction of molecular oxygen"/>
    <property type="evidence" value="ECO:0007669"/>
    <property type="project" value="InterPro"/>
</dbReference>
<keyword evidence="6 13" id="KW-0479">Metal-binding</keyword>
<evidence type="ECO:0000256" key="15">
    <source>
        <dbReference type="SAM" id="Phobius"/>
    </source>
</evidence>
<dbReference type="PANTHER" id="PTHR24292:SF54">
    <property type="entry name" value="CYP9F3-RELATED"/>
    <property type="match status" value="1"/>
</dbReference>
<evidence type="ECO:0000256" key="3">
    <source>
        <dbReference type="ARBA" id="ARBA00004406"/>
    </source>
</evidence>
<keyword evidence="17" id="KW-1185">Reference proteome</keyword>
<sequence>MIPIIMWLAIAASLSFYYFCVRPMKYWRRKGVHEAGNPSWFFGDSLRNILGLECFTTTMNNVYKKASDLRYFGMYMFVNPLLVVKDPDLMKEITVKAFDNFTDHRDVMPVEADPLWGKNLLQLKGEDWRYMRSLMSPSFTSGKIKTMFGLMSECAENLINYLKNKNEPSIELDVLDATTRYTNDVIAKIAFGVSVDSLNNPDNEFFRTARRATDATSIRLALSAFASFILPGYLMKVLGLKFFQDDVRNYFSNVLQDSIRMRKKSGTYSSDLIDSLLEAQSTAKKENSLRKLEDDDILAQAMIFFLGGFDTVSKLLGFLCYELAINKEVQDRLREDILDVIRKNDGKITYDATMRMEYLDMVISESLRKWPIMGGMDRICTKSYKIEPVAPGEQPVIIEKGTQIWFPAWSIHHDAKYFPNPEKFDPERFNEERKAEIYPYSYSPFGFGPRSCIGQRFSLLKCKLIIVHIISNFELEPCQKTKIPLGLFEKGFLVNPEVDIILNLKKIA</sequence>
<evidence type="ECO:0000256" key="4">
    <source>
        <dbReference type="ARBA" id="ARBA00010617"/>
    </source>
</evidence>
<dbReference type="EMBL" id="OU896723">
    <property type="protein sequence ID" value="CAG9818100.1"/>
    <property type="molecule type" value="Genomic_DNA"/>
</dbReference>
<keyword evidence="11 14" id="KW-0503">Monooxygenase</keyword>
<evidence type="ECO:0000256" key="10">
    <source>
        <dbReference type="ARBA" id="ARBA00023004"/>
    </source>
</evidence>
<dbReference type="InterPro" id="IPR001128">
    <property type="entry name" value="Cyt_P450"/>
</dbReference>
<evidence type="ECO:0000256" key="2">
    <source>
        <dbReference type="ARBA" id="ARBA00004174"/>
    </source>
</evidence>
<keyword evidence="12 15" id="KW-0472">Membrane</keyword>
<feature type="transmembrane region" description="Helical" evidence="15">
    <location>
        <begin position="6"/>
        <end position="21"/>
    </location>
</feature>
<reference evidence="16" key="2">
    <citation type="submission" date="2022-10" db="EMBL/GenBank/DDBJ databases">
        <authorList>
            <consortium name="ENA_rothamsted_submissions"/>
            <consortium name="culmorum"/>
            <person name="King R."/>
        </authorList>
    </citation>
    <scope>NUCLEOTIDE SEQUENCE</scope>
</reference>
<evidence type="ECO:0000256" key="13">
    <source>
        <dbReference type="PIRSR" id="PIRSR602401-1"/>
    </source>
</evidence>
<reference evidence="16" key="1">
    <citation type="submission" date="2022-01" db="EMBL/GenBank/DDBJ databases">
        <authorList>
            <person name="King R."/>
        </authorList>
    </citation>
    <scope>NUCLEOTIDE SEQUENCE</scope>
</reference>
<dbReference type="InterPro" id="IPR002401">
    <property type="entry name" value="Cyt_P450_E_grp-I"/>
</dbReference>
<proteinExistence type="inferred from homology"/>
<comment type="similarity">
    <text evidence="4 14">Belongs to the cytochrome P450 family.</text>
</comment>
<dbReference type="AlphaFoldDB" id="A0A9N9SCX3"/>
<dbReference type="InterPro" id="IPR036396">
    <property type="entry name" value="Cyt_P450_sf"/>
</dbReference>
<evidence type="ECO:0000256" key="12">
    <source>
        <dbReference type="ARBA" id="ARBA00023136"/>
    </source>
</evidence>
<evidence type="ECO:0000256" key="1">
    <source>
        <dbReference type="ARBA" id="ARBA00001971"/>
    </source>
</evidence>
<evidence type="ECO:0000256" key="8">
    <source>
        <dbReference type="ARBA" id="ARBA00022848"/>
    </source>
</evidence>
<dbReference type="CDD" id="cd11056">
    <property type="entry name" value="CYP6-like"/>
    <property type="match status" value="1"/>
</dbReference>
<evidence type="ECO:0000313" key="16">
    <source>
        <dbReference type="EMBL" id="CAG9818100.1"/>
    </source>
</evidence>
<keyword evidence="7" id="KW-0256">Endoplasmic reticulum</keyword>
<dbReference type="OrthoDB" id="2789670at2759"/>
<evidence type="ECO:0000256" key="5">
    <source>
        <dbReference type="ARBA" id="ARBA00022617"/>
    </source>
</evidence>